<protein>
    <recommendedName>
        <fullName evidence="1">SprT-like domain-containing protein</fullName>
    </recommendedName>
</protein>
<dbReference type="Pfam" id="PF10263">
    <property type="entry name" value="SprT-like"/>
    <property type="match status" value="1"/>
</dbReference>
<name>A0A0F9L8U5_9ZZZZ</name>
<reference evidence="2" key="1">
    <citation type="journal article" date="2015" name="Nature">
        <title>Complex archaea that bridge the gap between prokaryotes and eukaryotes.</title>
        <authorList>
            <person name="Spang A."/>
            <person name="Saw J.H."/>
            <person name="Jorgensen S.L."/>
            <person name="Zaremba-Niedzwiedzka K."/>
            <person name="Martijn J."/>
            <person name="Lind A.E."/>
            <person name="van Eijk R."/>
            <person name="Schleper C."/>
            <person name="Guy L."/>
            <person name="Ettema T.J."/>
        </authorList>
    </citation>
    <scope>NUCLEOTIDE SEQUENCE</scope>
</reference>
<dbReference type="GO" id="GO:0006950">
    <property type="term" value="P:response to stress"/>
    <property type="evidence" value="ECO:0007669"/>
    <property type="project" value="UniProtKB-ARBA"/>
</dbReference>
<evidence type="ECO:0000313" key="2">
    <source>
        <dbReference type="EMBL" id="KKM91294.1"/>
    </source>
</evidence>
<dbReference type="AlphaFoldDB" id="A0A0F9L8U5"/>
<evidence type="ECO:0000259" key="1">
    <source>
        <dbReference type="SMART" id="SM00731"/>
    </source>
</evidence>
<dbReference type="PANTHER" id="PTHR38773">
    <property type="entry name" value="PROTEIN SPRT"/>
    <property type="match status" value="1"/>
</dbReference>
<organism evidence="2">
    <name type="scientific">marine sediment metagenome</name>
    <dbReference type="NCBI Taxonomy" id="412755"/>
    <lineage>
        <taxon>unclassified sequences</taxon>
        <taxon>metagenomes</taxon>
        <taxon>ecological metagenomes</taxon>
    </lineage>
</organism>
<feature type="domain" description="SprT-like" evidence="1">
    <location>
        <begin position="15"/>
        <end position="169"/>
    </location>
</feature>
<proteinExistence type="predicted"/>
<dbReference type="InterPro" id="IPR006640">
    <property type="entry name" value="SprT-like_domain"/>
</dbReference>
<gene>
    <name evidence="2" type="ORF">LCGC14_1230020</name>
</gene>
<dbReference type="EMBL" id="LAZR01006555">
    <property type="protein sequence ID" value="KKM91294.1"/>
    <property type="molecule type" value="Genomic_DNA"/>
</dbReference>
<accession>A0A0F9L8U5</accession>
<dbReference type="PANTHER" id="PTHR38773:SF1">
    <property type="entry name" value="PROTEIN SPRT"/>
    <property type="match status" value="1"/>
</dbReference>
<dbReference type="SMART" id="SM00731">
    <property type="entry name" value="SprT"/>
    <property type="match status" value="1"/>
</dbReference>
<sequence>MGNTWEVPVRNMINKSLQTLTEKGHNLTDMRPIIVRYDMAGHVAGKAIYKHNLIKLNGGILNRYTEHFINRTVPHEVAHLVAFFLNGNHPVPRPHGDEWRGLMMELGLHPNRTHKYETLPARGASCERVKPYRYKCICREFMLSLTRHRRYMHGHKYRCAKCITAIQYIGL</sequence>
<comment type="caution">
    <text evidence="2">The sequence shown here is derived from an EMBL/GenBank/DDBJ whole genome shotgun (WGS) entry which is preliminary data.</text>
</comment>